<dbReference type="AlphaFoldDB" id="A0A4U6RT06"/>
<dbReference type="Proteomes" id="UP000305095">
    <property type="component" value="Unassembled WGS sequence"/>
</dbReference>
<gene>
    <name evidence="1" type="ORF">FDV58_32050</name>
</gene>
<proteinExistence type="predicted"/>
<accession>A0A4U6RT06</accession>
<dbReference type="RefSeq" id="WP_137482696.1">
    <property type="nucleotide sequence ID" value="NZ_SZZP01000025.1"/>
</dbReference>
<dbReference type="EMBL" id="SZZP01000025">
    <property type="protein sequence ID" value="TKV77173.1"/>
    <property type="molecule type" value="Genomic_DNA"/>
</dbReference>
<reference evidence="1 2" key="1">
    <citation type="submission" date="2019-05" db="EMBL/GenBank/DDBJ databases">
        <title>Draft Genome of Bradyrhizobium elkanii strain SEMIA 938, Used in Commercial Inoculants for Lupinus spp. in Brazil.</title>
        <authorList>
            <person name="Hungria M."/>
            <person name="Delamuta J.R.M."/>
            <person name="Ribeiro R.A."/>
            <person name="Nogueira M.A."/>
        </authorList>
    </citation>
    <scope>NUCLEOTIDE SEQUENCE [LARGE SCALE GENOMIC DNA]</scope>
    <source>
        <strain evidence="1 2">Semia 938</strain>
    </source>
</reference>
<comment type="caution">
    <text evidence="1">The sequence shown here is derived from an EMBL/GenBank/DDBJ whole genome shotgun (WGS) entry which is preliminary data.</text>
</comment>
<evidence type="ECO:0000313" key="2">
    <source>
        <dbReference type="Proteomes" id="UP000305095"/>
    </source>
</evidence>
<protein>
    <submittedName>
        <fullName evidence="1">Uncharacterized protein</fullName>
    </submittedName>
</protein>
<dbReference type="Pfam" id="PF19541">
    <property type="entry name" value="DUF6065"/>
    <property type="match status" value="1"/>
</dbReference>
<organism evidence="1 2">
    <name type="scientific">Bradyrhizobium elkanii</name>
    <dbReference type="NCBI Taxonomy" id="29448"/>
    <lineage>
        <taxon>Bacteria</taxon>
        <taxon>Pseudomonadati</taxon>
        <taxon>Pseudomonadota</taxon>
        <taxon>Alphaproteobacteria</taxon>
        <taxon>Hyphomicrobiales</taxon>
        <taxon>Nitrobacteraceae</taxon>
        <taxon>Bradyrhizobium</taxon>
    </lineage>
</organism>
<dbReference type="InterPro" id="IPR045709">
    <property type="entry name" value="DUF6065"/>
</dbReference>
<evidence type="ECO:0000313" key="1">
    <source>
        <dbReference type="EMBL" id="TKV77173.1"/>
    </source>
</evidence>
<name>A0A4U6RT06_BRAEL</name>
<sequence length="245" mass="28104">MPKLIAYTMDGHAVRIRPASPERDWMDATDQRYAYRCLPLNIANAHGWELLCPSGFSARWDGLNHKETIRIKPDLGTDAPAVSHFGHGVLTFHVPCLFRTDPGFDLFVTGPINRPKDAIAPLSGIIETDWSPYTFTMNWRFTRSNTKIRFEQGEPYCHLFPVERGSLERIEPETLPLSKAPDIEREHRLWSEGRNAFNTDLQDPGSGATQQRWQKTYFRGLNPSGEETHADHRSRLRLKDFVSKD</sequence>